<name>A0A1G2B823_9BACT</name>
<evidence type="ECO:0000256" key="3">
    <source>
        <dbReference type="ARBA" id="ARBA00023004"/>
    </source>
</evidence>
<reference evidence="6 7" key="1">
    <citation type="journal article" date="2016" name="Nat. Commun.">
        <title>Thousands of microbial genomes shed light on interconnected biogeochemical processes in an aquifer system.</title>
        <authorList>
            <person name="Anantharaman K."/>
            <person name="Brown C.T."/>
            <person name="Hug L.A."/>
            <person name="Sharon I."/>
            <person name="Castelle C.J."/>
            <person name="Probst A.J."/>
            <person name="Thomas B.C."/>
            <person name="Singh A."/>
            <person name="Wilkins M.J."/>
            <person name="Karaoz U."/>
            <person name="Brodie E.L."/>
            <person name="Williams K.H."/>
            <person name="Hubbard S.S."/>
            <person name="Banfield J.F."/>
        </authorList>
    </citation>
    <scope>NUCLEOTIDE SEQUENCE [LARGE SCALE GENOMIC DNA]</scope>
</reference>
<dbReference type="Pfam" id="PF05402">
    <property type="entry name" value="PqqD"/>
    <property type="match status" value="1"/>
</dbReference>
<dbReference type="InterPro" id="IPR041881">
    <property type="entry name" value="PqqD_sf"/>
</dbReference>
<keyword evidence="4" id="KW-0411">Iron-sulfur</keyword>
<dbReference type="SFLD" id="SFLDS00029">
    <property type="entry name" value="Radical_SAM"/>
    <property type="match status" value="1"/>
</dbReference>
<dbReference type="GO" id="GO:0046872">
    <property type="term" value="F:metal ion binding"/>
    <property type="evidence" value="ECO:0007669"/>
    <property type="project" value="UniProtKB-KW"/>
</dbReference>
<dbReference type="InterPro" id="IPR058240">
    <property type="entry name" value="rSAM_sf"/>
</dbReference>
<organism evidence="6 7">
    <name type="scientific">Candidatus Kerfeldbacteria bacterium RIFCSPHIGHO2_12_FULL_48_17</name>
    <dbReference type="NCBI Taxonomy" id="1798542"/>
    <lineage>
        <taxon>Bacteria</taxon>
        <taxon>Candidatus Kerfeldiibacteriota</taxon>
    </lineage>
</organism>
<evidence type="ECO:0000256" key="1">
    <source>
        <dbReference type="ARBA" id="ARBA00022691"/>
    </source>
</evidence>
<evidence type="ECO:0000256" key="4">
    <source>
        <dbReference type="ARBA" id="ARBA00023014"/>
    </source>
</evidence>
<dbReference type="AlphaFoldDB" id="A0A1G2B823"/>
<dbReference type="SUPFAM" id="SSF102114">
    <property type="entry name" value="Radical SAM enzymes"/>
    <property type="match status" value="1"/>
</dbReference>
<evidence type="ECO:0000313" key="6">
    <source>
        <dbReference type="EMBL" id="OGY85334.1"/>
    </source>
</evidence>
<dbReference type="InterPro" id="IPR050377">
    <property type="entry name" value="Radical_SAM_PqqE_MftC-like"/>
</dbReference>
<dbReference type="Proteomes" id="UP000176952">
    <property type="component" value="Unassembled WGS sequence"/>
</dbReference>
<evidence type="ECO:0000313" key="7">
    <source>
        <dbReference type="Proteomes" id="UP000176952"/>
    </source>
</evidence>
<proteinExistence type="predicted"/>
<dbReference type="PANTHER" id="PTHR11228">
    <property type="entry name" value="RADICAL SAM DOMAIN PROTEIN"/>
    <property type="match status" value="1"/>
</dbReference>
<dbReference type="GO" id="GO:0003824">
    <property type="term" value="F:catalytic activity"/>
    <property type="evidence" value="ECO:0007669"/>
    <property type="project" value="InterPro"/>
</dbReference>
<keyword evidence="3" id="KW-0408">Iron</keyword>
<gene>
    <name evidence="6" type="ORF">A3F54_02890</name>
</gene>
<dbReference type="Gene3D" id="3.20.20.70">
    <property type="entry name" value="Aldolase class I"/>
    <property type="match status" value="1"/>
</dbReference>
<evidence type="ECO:0000259" key="5">
    <source>
        <dbReference type="PROSITE" id="PS51918"/>
    </source>
</evidence>
<dbReference type="InterPro" id="IPR007197">
    <property type="entry name" value="rSAM"/>
</dbReference>
<feature type="domain" description="Radical SAM core" evidence="5">
    <location>
        <begin position="91"/>
        <end position="298"/>
    </location>
</feature>
<sequence length="415" mass="47069">MTMRVKIRKEKSRYLAYFIDSRRIVGVNEIGSVILDLLFNQGRHAEEIANAIAGDYQIPLSQAKTDVAEFLAQIKTEVHPDGFNVIEQEQLEVPLGIELEITTSCNLRCKHCFQEHHGEMHMPTEKAIGIIGQLADHQVCEVSLIGGEPFRHKGLMEILEYCQNRDMAINLVTNATLIDEDVVKRLAGINRLVVIVSLDGTEKIHDYIRGKNVFSKVDTVLRKLCAAEIAVEVTCTLNSVNLPIYRDVIEYCEGLKIPCNFNLFKPFRSEHEGLIPDANTFFEAVADLLRLRRDKGYRIGLSNAAIVTELLGLPPRNECRATRSGMVIDVTGRMVTCPSLNAAGYYEVGELPFFDDNFMETWRNHEAFVRFRQNGLRECQARSFIFNKDVHGRDPYGIDAFQEYWHNKEAATAQS</sequence>
<comment type="caution">
    <text evidence="6">The sequence shown here is derived from an EMBL/GenBank/DDBJ whole genome shotgun (WGS) entry which is preliminary data.</text>
</comment>
<dbReference type="SFLD" id="SFLDG01067">
    <property type="entry name" value="SPASM/twitch_domain_containing"/>
    <property type="match status" value="1"/>
</dbReference>
<dbReference type="EMBL" id="MHKD01000002">
    <property type="protein sequence ID" value="OGY85334.1"/>
    <property type="molecule type" value="Genomic_DNA"/>
</dbReference>
<dbReference type="Gene3D" id="1.10.10.1150">
    <property type="entry name" value="Coenzyme PQQ synthesis protein D (PqqD)"/>
    <property type="match status" value="1"/>
</dbReference>
<dbReference type="InterPro" id="IPR013785">
    <property type="entry name" value="Aldolase_TIM"/>
</dbReference>
<dbReference type="Pfam" id="PF04055">
    <property type="entry name" value="Radical_SAM"/>
    <property type="match status" value="1"/>
</dbReference>
<protein>
    <recommendedName>
        <fullName evidence="5">Radical SAM core domain-containing protein</fullName>
    </recommendedName>
</protein>
<dbReference type="STRING" id="1798542.A3F54_02890"/>
<dbReference type="PROSITE" id="PS51918">
    <property type="entry name" value="RADICAL_SAM"/>
    <property type="match status" value="1"/>
</dbReference>
<dbReference type="InterPro" id="IPR008792">
    <property type="entry name" value="PQQD"/>
</dbReference>
<dbReference type="PANTHER" id="PTHR11228:SF7">
    <property type="entry name" value="PQQA PEPTIDE CYCLASE"/>
    <property type="match status" value="1"/>
</dbReference>
<dbReference type="CDD" id="cd01335">
    <property type="entry name" value="Radical_SAM"/>
    <property type="match status" value="1"/>
</dbReference>
<keyword evidence="1" id="KW-0949">S-adenosyl-L-methionine</keyword>
<evidence type="ECO:0000256" key="2">
    <source>
        <dbReference type="ARBA" id="ARBA00022723"/>
    </source>
</evidence>
<keyword evidence="2" id="KW-0479">Metal-binding</keyword>
<accession>A0A1G2B823</accession>
<dbReference type="GO" id="GO:0051536">
    <property type="term" value="F:iron-sulfur cluster binding"/>
    <property type="evidence" value="ECO:0007669"/>
    <property type="project" value="UniProtKB-KW"/>
</dbReference>